<dbReference type="Proteomes" id="UP000248886">
    <property type="component" value="Unassembled WGS sequence"/>
</dbReference>
<evidence type="ECO:0000256" key="1">
    <source>
        <dbReference type="ARBA" id="ARBA00023125"/>
    </source>
</evidence>
<dbReference type="PANTHER" id="PTHR30204">
    <property type="entry name" value="REDOX-CYCLING DRUG-SENSING TRANSCRIPTIONAL ACTIVATOR SOXR"/>
    <property type="match status" value="1"/>
</dbReference>
<dbReference type="RefSeq" id="WP_009561020.1">
    <property type="nucleotide sequence ID" value="NZ_AP025160.1"/>
</dbReference>
<comment type="caution">
    <text evidence="3">The sequence shown here is derived from an EMBL/GenBank/DDBJ whole genome shotgun (WGS) entry which is preliminary data.</text>
</comment>
<dbReference type="SMART" id="SM00422">
    <property type="entry name" value="HTH_MERR"/>
    <property type="match status" value="1"/>
</dbReference>
<organism evidence="3 4">
    <name type="scientific">Acidithiobacillus ferrooxidans</name>
    <name type="common">Thiobacillus ferrooxidans</name>
    <dbReference type="NCBI Taxonomy" id="920"/>
    <lineage>
        <taxon>Bacteria</taxon>
        <taxon>Pseudomonadati</taxon>
        <taxon>Pseudomonadota</taxon>
        <taxon>Acidithiobacillia</taxon>
        <taxon>Acidithiobacillales</taxon>
        <taxon>Acidithiobacillaceae</taxon>
        <taxon>Acidithiobacillus</taxon>
    </lineage>
</organism>
<dbReference type="InterPro" id="IPR009061">
    <property type="entry name" value="DNA-bd_dom_put_sf"/>
</dbReference>
<keyword evidence="1" id="KW-0238">DNA-binding</keyword>
<dbReference type="SUPFAM" id="SSF46955">
    <property type="entry name" value="Putative DNA-binding domain"/>
    <property type="match status" value="1"/>
</dbReference>
<dbReference type="AlphaFoldDB" id="A0A2W1K502"/>
<dbReference type="SMR" id="A0A2W1K502"/>
<accession>A0A2W1K502</accession>
<dbReference type="GO" id="GO:0003700">
    <property type="term" value="F:DNA-binding transcription factor activity"/>
    <property type="evidence" value="ECO:0007669"/>
    <property type="project" value="InterPro"/>
</dbReference>
<sequence length="78" mass="8698">MQIGALGQTSGVSPDTIRYDERMGLLSPPGRRANGYRVYGPAHLERPAFVCHCRDLDMPLADIQRLLHLLDHPMEGDV</sequence>
<dbReference type="InterPro" id="IPR047057">
    <property type="entry name" value="MerR_fam"/>
</dbReference>
<dbReference type="Pfam" id="PF13411">
    <property type="entry name" value="MerR_1"/>
    <property type="match status" value="1"/>
</dbReference>
<evidence type="ECO:0000313" key="4">
    <source>
        <dbReference type="Proteomes" id="UP000248886"/>
    </source>
</evidence>
<evidence type="ECO:0000259" key="2">
    <source>
        <dbReference type="PROSITE" id="PS50937"/>
    </source>
</evidence>
<dbReference type="OrthoDB" id="5297952at2"/>
<feature type="domain" description="HTH merR-type" evidence="2">
    <location>
        <begin position="1"/>
        <end position="69"/>
    </location>
</feature>
<evidence type="ECO:0000313" key="3">
    <source>
        <dbReference type="EMBL" id="PZD81733.1"/>
    </source>
</evidence>
<gene>
    <name evidence="3" type="ORF">DN052_01235</name>
</gene>
<dbReference type="GO" id="GO:0003677">
    <property type="term" value="F:DNA binding"/>
    <property type="evidence" value="ECO:0007669"/>
    <property type="project" value="UniProtKB-KW"/>
</dbReference>
<dbReference type="EMBL" id="QKQP01000001">
    <property type="protein sequence ID" value="PZD81733.1"/>
    <property type="molecule type" value="Genomic_DNA"/>
</dbReference>
<dbReference type="InterPro" id="IPR000551">
    <property type="entry name" value="MerR-type_HTH_dom"/>
</dbReference>
<name>A0A2W1K502_ACIFR</name>
<proteinExistence type="predicted"/>
<dbReference type="Gene3D" id="1.10.1660.10">
    <property type="match status" value="1"/>
</dbReference>
<dbReference type="PRINTS" id="PR00040">
    <property type="entry name" value="HTHMERR"/>
</dbReference>
<reference evidence="3 4" key="1">
    <citation type="submission" date="2018-06" db="EMBL/GenBank/DDBJ databases">
        <title>Draft sequence of Acidithiobacillus ferrooxidans CCM 4253.</title>
        <authorList>
            <person name="Moya-Beltran A."/>
            <person name="Castro M."/>
            <person name="Covarrubias P.C."/>
            <person name="Issotta F."/>
            <person name="Janiczek O."/>
            <person name="Mandl M."/>
            <person name="Kucera J."/>
            <person name="Quatrini R."/>
        </authorList>
    </citation>
    <scope>NUCLEOTIDE SEQUENCE [LARGE SCALE GENOMIC DNA]</scope>
    <source>
        <strain evidence="3 4">CCM 4253</strain>
    </source>
</reference>
<dbReference type="GeneID" id="65280654"/>
<protein>
    <submittedName>
        <fullName evidence="3">MerR family transcriptional regulator</fullName>
    </submittedName>
</protein>
<dbReference type="PANTHER" id="PTHR30204:SF92">
    <property type="entry name" value="HTH-TYPE TRANSCRIPTIONAL REGULATOR ZNTR"/>
    <property type="match status" value="1"/>
</dbReference>
<dbReference type="PROSITE" id="PS50937">
    <property type="entry name" value="HTH_MERR_2"/>
    <property type="match status" value="1"/>
</dbReference>